<gene>
    <name evidence="2" type="ORF">RISW2_05050</name>
</gene>
<feature type="domain" description="VWFA" evidence="1">
    <location>
        <begin position="97"/>
        <end position="200"/>
    </location>
</feature>
<dbReference type="RefSeq" id="WP_043770987.1">
    <property type="nucleotide sequence ID" value="NZ_JAME01000016.1"/>
</dbReference>
<organism evidence="2 3">
    <name type="scientific">Roseivivax isoporae LMG 25204</name>
    <dbReference type="NCBI Taxonomy" id="1449351"/>
    <lineage>
        <taxon>Bacteria</taxon>
        <taxon>Pseudomonadati</taxon>
        <taxon>Pseudomonadota</taxon>
        <taxon>Alphaproteobacteria</taxon>
        <taxon>Rhodobacterales</taxon>
        <taxon>Roseobacteraceae</taxon>
        <taxon>Roseivivax</taxon>
    </lineage>
</organism>
<dbReference type="CDD" id="cd00198">
    <property type="entry name" value="vWFA"/>
    <property type="match status" value="1"/>
</dbReference>
<accession>X7F990</accession>
<evidence type="ECO:0000313" key="3">
    <source>
        <dbReference type="Proteomes" id="UP000023430"/>
    </source>
</evidence>
<dbReference type="Gene3D" id="3.40.50.410">
    <property type="entry name" value="von Willebrand factor, type A domain"/>
    <property type="match status" value="1"/>
</dbReference>
<comment type="caution">
    <text evidence="2">The sequence shown here is derived from an EMBL/GenBank/DDBJ whole genome shotgun (WGS) entry which is preliminary data.</text>
</comment>
<dbReference type="SUPFAM" id="SSF53300">
    <property type="entry name" value="vWA-like"/>
    <property type="match status" value="1"/>
</dbReference>
<proteinExistence type="predicted"/>
<keyword evidence="3" id="KW-1185">Reference proteome</keyword>
<name>X7F990_9RHOB</name>
<dbReference type="InterPro" id="IPR002035">
    <property type="entry name" value="VWF_A"/>
</dbReference>
<sequence length="298" mass="30965">MTLPDLTLLRPLWLLLLPALAVAAWMLRRRAVGIGDWARAVDPALLQAMRALGRVSPGQGGMAGGAALCAAALIAVALSGPAVERRNATAFRNLDGVVFVIDVSRSAAEDARWPQVVTMGRFGIAALGSRPAGLVVYAGDAYVATDMTADTAQLGQTVSLLGAETVPDPGSRPERALALARQMLDEADVLAGDVVMLTDGGGLGPAALQEAAAMAGRGARLSVVAPDAGPEVQTLAATGGGRVFTLADTDALAGWIGGEGRDRLELQDWPLLFWSDLGRWLLALALVPAFLLFRRTAR</sequence>
<dbReference type="InterPro" id="IPR036465">
    <property type="entry name" value="vWFA_dom_sf"/>
</dbReference>
<dbReference type="OrthoDB" id="8005957at2"/>
<dbReference type="AlphaFoldDB" id="X7F990"/>
<protein>
    <recommendedName>
        <fullName evidence="1">VWFA domain-containing protein</fullName>
    </recommendedName>
</protein>
<dbReference type="eggNOG" id="COG2304">
    <property type="taxonomic scope" value="Bacteria"/>
</dbReference>
<reference evidence="2 3" key="1">
    <citation type="submission" date="2014-01" db="EMBL/GenBank/DDBJ databases">
        <title>Roseivivax isoporae LMG 25204 Genome Sequencing.</title>
        <authorList>
            <person name="Lai Q."/>
            <person name="Li G."/>
            <person name="Shao Z."/>
        </authorList>
    </citation>
    <scope>NUCLEOTIDE SEQUENCE [LARGE SCALE GENOMIC DNA]</scope>
    <source>
        <strain evidence="2 3">LMG 25204</strain>
    </source>
</reference>
<dbReference type="Proteomes" id="UP000023430">
    <property type="component" value="Unassembled WGS sequence"/>
</dbReference>
<evidence type="ECO:0000259" key="1">
    <source>
        <dbReference type="Pfam" id="PF13519"/>
    </source>
</evidence>
<dbReference type="STRING" id="1449351.RISW2_05050"/>
<dbReference type="EMBL" id="JAME01000016">
    <property type="protein sequence ID" value="ETX28666.1"/>
    <property type="molecule type" value="Genomic_DNA"/>
</dbReference>
<dbReference type="Pfam" id="PF13519">
    <property type="entry name" value="VWA_2"/>
    <property type="match status" value="1"/>
</dbReference>
<evidence type="ECO:0000313" key="2">
    <source>
        <dbReference type="EMBL" id="ETX28666.1"/>
    </source>
</evidence>